<name>Q5CRL3_CRYPI</name>
<keyword evidence="1" id="KW-0143">Chaperone</keyword>
<dbReference type="AlphaFoldDB" id="Q5CRL3"/>
<evidence type="ECO:0000259" key="2">
    <source>
        <dbReference type="Pfam" id="PF18265"/>
    </source>
</evidence>
<evidence type="ECO:0000313" key="3">
    <source>
        <dbReference type="EMBL" id="EAK88211.1"/>
    </source>
</evidence>
<evidence type="ECO:0000256" key="1">
    <source>
        <dbReference type="ARBA" id="ARBA00023186"/>
    </source>
</evidence>
<proteinExistence type="predicted"/>
<dbReference type="EMBL" id="AAEE01000007">
    <property type="protein sequence ID" value="EAK88211.1"/>
    <property type="molecule type" value="Genomic_DNA"/>
</dbReference>
<dbReference type="KEGG" id="cpv:cgd5_2360"/>
<feature type="non-terminal residue" evidence="3">
    <location>
        <position position="1"/>
    </location>
</feature>
<dbReference type="Proteomes" id="UP000006726">
    <property type="component" value="Chromosome 5"/>
</dbReference>
<dbReference type="PANTHER" id="PTHR12651">
    <property type="entry name" value="26S PROTEASOME NON-ATPASE REGULATORY SUBUNIT 9"/>
    <property type="match status" value="1"/>
</dbReference>
<dbReference type="Gene3D" id="2.30.42.10">
    <property type="match status" value="1"/>
</dbReference>
<evidence type="ECO:0000313" key="4">
    <source>
        <dbReference type="Proteomes" id="UP000006726"/>
    </source>
</evidence>
<dbReference type="GO" id="GO:0005634">
    <property type="term" value="C:nucleus"/>
    <property type="evidence" value="ECO:0007669"/>
    <property type="project" value="TreeGrafter"/>
</dbReference>
<dbReference type="Pfam" id="PF18265">
    <property type="entry name" value="Nas2_N"/>
    <property type="match status" value="1"/>
</dbReference>
<protein>
    <submittedName>
        <fullName evidence="3">p27 like 26S proteasomal subunit with a PDZ domain</fullName>
    </submittedName>
</protein>
<dbReference type="RefSeq" id="XP_626173.1">
    <property type="nucleotide sequence ID" value="XM_626173.1"/>
</dbReference>
<gene>
    <name evidence="3" type="ORF">cgd5_2360</name>
</gene>
<dbReference type="STRING" id="353152.Q5CRL3"/>
<feature type="domain" description="Nas2 N-terminal" evidence="2">
    <location>
        <begin position="14"/>
        <end position="93"/>
    </location>
</feature>
<dbReference type="InterPro" id="IPR040815">
    <property type="entry name" value="Nas2_N"/>
</dbReference>
<organism evidence="3 4">
    <name type="scientific">Cryptosporidium parvum (strain Iowa II)</name>
    <dbReference type="NCBI Taxonomy" id="353152"/>
    <lineage>
        <taxon>Eukaryota</taxon>
        <taxon>Sar</taxon>
        <taxon>Alveolata</taxon>
        <taxon>Apicomplexa</taxon>
        <taxon>Conoidasida</taxon>
        <taxon>Coccidia</taxon>
        <taxon>Eucoccidiorida</taxon>
        <taxon>Eimeriorina</taxon>
        <taxon>Cryptosporidiidae</taxon>
        <taxon>Cryptosporidium</taxon>
    </lineage>
</organism>
<dbReference type="InParanoid" id="Q5CRL3"/>
<dbReference type="SUPFAM" id="SSF50156">
    <property type="entry name" value="PDZ domain-like"/>
    <property type="match status" value="1"/>
</dbReference>
<accession>Q5CRL3</accession>
<sequence length="249" mass="28250">NTNNTRYNINVNMEELAKRKGEIEKEVSELTEFLNSCGPDVGISGKLVDSEGFPRSDIDIYAVRRARNRIALLNTDYSNVMKEIEEKLFDIHSKEKTYVPINKSEKSQRCNASECLNYPFGYVNSVLEGSPAFQSGIRTGDLLLEFGSLKSESELHSQEESKHLIGQLPGIVQDNLDKSIKVTLLRSNSKQPEELLSEFSTFIDNSNLSYKDLNLLEFEKKSIDLVPKKWQGKGYLGCNIAFLHKFVEK</sequence>
<dbReference type="Gene3D" id="6.10.140.1710">
    <property type="match status" value="1"/>
</dbReference>
<dbReference type="GO" id="GO:0070682">
    <property type="term" value="P:proteasome regulatory particle assembly"/>
    <property type="evidence" value="ECO:0007669"/>
    <property type="project" value="InterPro"/>
</dbReference>
<keyword evidence="4" id="KW-1185">Reference proteome</keyword>
<dbReference type="InterPro" id="IPR035269">
    <property type="entry name" value="PSMD9"/>
</dbReference>
<dbReference type="GeneID" id="3373349"/>
<dbReference type="OrthoDB" id="72325at2759"/>
<dbReference type="GO" id="GO:0005737">
    <property type="term" value="C:cytoplasm"/>
    <property type="evidence" value="ECO:0007669"/>
    <property type="project" value="TreeGrafter"/>
</dbReference>
<reference evidence="3 4" key="1">
    <citation type="journal article" date="2004" name="Science">
        <title>Complete genome sequence of the apicomplexan, Cryptosporidium parvum.</title>
        <authorList>
            <person name="Abrahamsen M.S."/>
            <person name="Templeton T.J."/>
            <person name="Enomoto S."/>
            <person name="Abrahante J.E."/>
            <person name="Zhu G."/>
            <person name="Lancto C.A."/>
            <person name="Deng M."/>
            <person name="Liu C."/>
            <person name="Widmer G."/>
            <person name="Tzipori S."/>
            <person name="Buck G.A."/>
            <person name="Xu P."/>
            <person name="Bankier A.T."/>
            <person name="Dear P.H."/>
            <person name="Konfortov B.A."/>
            <person name="Spriggs H.F."/>
            <person name="Iyer L."/>
            <person name="Anantharaman V."/>
            <person name="Aravind L."/>
            <person name="Kapur V."/>
        </authorList>
    </citation>
    <scope>NUCLEOTIDE SEQUENCE [LARGE SCALE GENOMIC DNA]</scope>
    <source>
        <strain evidence="4">Iowa II</strain>
    </source>
</reference>
<dbReference type="OMA" id="DWGGRGM"/>
<dbReference type="InterPro" id="IPR036034">
    <property type="entry name" value="PDZ_sf"/>
</dbReference>
<dbReference type="PANTHER" id="PTHR12651:SF1">
    <property type="entry name" value="26S PROTEASOME NON-ATPASE REGULATORY SUBUNIT 9"/>
    <property type="match status" value="1"/>
</dbReference>
<dbReference type="FunCoup" id="Q5CRL3">
    <property type="interactions" value="295"/>
</dbReference>
<comment type="caution">
    <text evidence="3">The sequence shown here is derived from an EMBL/GenBank/DDBJ whole genome shotgun (WGS) entry which is preliminary data.</text>
</comment>